<accession>A0ACB0FH99</accession>
<reference evidence="1" key="1">
    <citation type="submission" date="2023-05" db="EMBL/GenBank/DDBJ databases">
        <authorList>
            <consortium name="ELIXIR-Norway"/>
        </authorList>
    </citation>
    <scope>NUCLEOTIDE SEQUENCE</scope>
</reference>
<dbReference type="Proteomes" id="UP001162501">
    <property type="component" value="Chromosome 7"/>
</dbReference>
<name>A0ACB0FH99_RANTA</name>
<gene>
    <name evidence="1" type="ORF">MRATA1EN3_LOCUS23351</name>
</gene>
<sequence>MAVLKLHGEVKPYHRQRPGPGSQNANTASSLHCQTEEQINGSLALRNPGAETKLLSVFQNDSKATEAELDACGAEAHGDPSVKGWSLDACGAEVHADPSVKGWSLNACGAEAHGDPSVKGWSLDACGAEAHADPSVKGWSLRSCAASAEQGLHKSLSPEWQSGIQCPDGFFLAEKMEDTAHPHFPSGYIDQKVEDKVTLISCLDTWIMSFLSD</sequence>
<organism evidence="1 2">
    <name type="scientific">Rangifer tarandus platyrhynchus</name>
    <name type="common">Svalbard reindeer</name>
    <dbReference type="NCBI Taxonomy" id="3082113"/>
    <lineage>
        <taxon>Eukaryota</taxon>
        <taxon>Metazoa</taxon>
        <taxon>Chordata</taxon>
        <taxon>Craniata</taxon>
        <taxon>Vertebrata</taxon>
        <taxon>Euteleostomi</taxon>
        <taxon>Mammalia</taxon>
        <taxon>Eutheria</taxon>
        <taxon>Laurasiatheria</taxon>
        <taxon>Artiodactyla</taxon>
        <taxon>Ruminantia</taxon>
        <taxon>Pecora</taxon>
        <taxon>Cervidae</taxon>
        <taxon>Odocoileinae</taxon>
        <taxon>Rangifer</taxon>
    </lineage>
</organism>
<evidence type="ECO:0000313" key="1">
    <source>
        <dbReference type="EMBL" id="CAI9712138.1"/>
    </source>
</evidence>
<proteinExistence type="predicted"/>
<evidence type="ECO:0000313" key="2">
    <source>
        <dbReference type="Proteomes" id="UP001162501"/>
    </source>
</evidence>
<protein>
    <submittedName>
        <fullName evidence="1">Uncharacterized protein</fullName>
    </submittedName>
</protein>
<dbReference type="EMBL" id="OX596091">
    <property type="protein sequence ID" value="CAI9712138.1"/>
    <property type="molecule type" value="Genomic_DNA"/>
</dbReference>